<feature type="transmembrane region" description="Helical" evidence="1">
    <location>
        <begin position="25"/>
        <end position="44"/>
    </location>
</feature>
<feature type="transmembrane region" description="Helical" evidence="1">
    <location>
        <begin position="56"/>
        <end position="73"/>
    </location>
</feature>
<dbReference type="PANTHER" id="PTHR43283">
    <property type="entry name" value="BETA-LACTAMASE-RELATED"/>
    <property type="match status" value="1"/>
</dbReference>
<dbReference type="InterPro" id="IPR012338">
    <property type="entry name" value="Beta-lactam/transpept-like"/>
</dbReference>
<gene>
    <name evidence="3" type="ORF">GCM10009777_11190</name>
</gene>
<keyword evidence="1" id="KW-1133">Transmembrane helix</keyword>
<dbReference type="SUPFAM" id="SSF56601">
    <property type="entry name" value="beta-lactamase/transpeptidase-like"/>
    <property type="match status" value="1"/>
</dbReference>
<keyword evidence="4" id="KW-1185">Reference proteome</keyword>
<dbReference type="EMBL" id="BAAAOH010000001">
    <property type="protein sequence ID" value="GAA1979557.1"/>
    <property type="molecule type" value="Genomic_DNA"/>
</dbReference>
<dbReference type="Gene3D" id="3.40.710.10">
    <property type="entry name" value="DD-peptidase/beta-lactamase superfamily"/>
    <property type="match status" value="1"/>
</dbReference>
<evidence type="ECO:0000256" key="1">
    <source>
        <dbReference type="SAM" id="Phobius"/>
    </source>
</evidence>
<accession>A0ABN2S303</accession>
<reference evidence="3 4" key="1">
    <citation type="journal article" date="2019" name="Int. J. Syst. Evol. Microbiol.">
        <title>The Global Catalogue of Microorganisms (GCM) 10K type strain sequencing project: providing services to taxonomists for standard genome sequencing and annotation.</title>
        <authorList>
            <consortium name="The Broad Institute Genomics Platform"/>
            <consortium name="The Broad Institute Genome Sequencing Center for Infectious Disease"/>
            <person name="Wu L."/>
            <person name="Ma J."/>
        </authorList>
    </citation>
    <scope>NUCLEOTIDE SEQUENCE [LARGE SCALE GENOMIC DNA]</scope>
    <source>
        <strain evidence="3 4">JCM 14902</strain>
    </source>
</reference>
<evidence type="ECO:0000259" key="2">
    <source>
        <dbReference type="Pfam" id="PF00144"/>
    </source>
</evidence>
<dbReference type="Pfam" id="PF00144">
    <property type="entry name" value="Beta-lactamase"/>
    <property type="match status" value="1"/>
</dbReference>
<proteinExistence type="predicted"/>
<dbReference type="InterPro" id="IPR001466">
    <property type="entry name" value="Beta-lactam-related"/>
</dbReference>
<sequence>MDMSRIRQPLRVALARDTSTFARRWPGKALVAAVLVGIPVVLFVRSVRGGSYIDDSWLAVLAAVVVVLAYALSRRLLATVVVASIVLGAAALTMTPQLATASTGDDTVLERLDGLRSDGMLDGYRDLAVATVDLDAATPIQFAGLGADPHTRIEIGSLTKAMTGLVIADAVERGEIRLDAPVYTYLPRLNGSPAGAVTMRELVTHTAGYVAFGPATMMRGLWAAPLGHNFFSADETQVMAEARAGTLESRGTYLYSTLGAATAGLAVAAATGMDYPELLRTRLFDPLGMSDTVVEEDRNAVEGGWSASGLPVQPWVMGAYAPGGGVVSTAHDLATLATALLDGTAPGLTAMDPEAPAGADDTAVGMFWHISDWSTGQTITWHTGQTGGYTTYFGIDRADGTAVILLSDVSNSAISDLGRELLADHA</sequence>
<keyword evidence="1" id="KW-0812">Transmembrane</keyword>
<dbReference type="InterPro" id="IPR050789">
    <property type="entry name" value="Diverse_Enzym_Activities"/>
</dbReference>
<keyword evidence="1" id="KW-0472">Membrane</keyword>
<feature type="domain" description="Beta-lactamase-related" evidence="2">
    <location>
        <begin position="129"/>
        <end position="412"/>
    </location>
</feature>
<organism evidence="3 4">
    <name type="scientific">Microbacterium pumilum</name>
    <dbReference type="NCBI Taxonomy" id="344165"/>
    <lineage>
        <taxon>Bacteria</taxon>
        <taxon>Bacillati</taxon>
        <taxon>Actinomycetota</taxon>
        <taxon>Actinomycetes</taxon>
        <taxon>Micrococcales</taxon>
        <taxon>Microbacteriaceae</taxon>
        <taxon>Microbacterium</taxon>
    </lineage>
</organism>
<comment type="caution">
    <text evidence="3">The sequence shown here is derived from an EMBL/GenBank/DDBJ whole genome shotgun (WGS) entry which is preliminary data.</text>
</comment>
<feature type="transmembrane region" description="Helical" evidence="1">
    <location>
        <begin position="80"/>
        <end position="99"/>
    </location>
</feature>
<evidence type="ECO:0000313" key="4">
    <source>
        <dbReference type="Proteomes" id="UP001500326"/>
    </source>
</evidence>
<name>A0ABN2S303_9MICO</name>
<protein>
    <recommendedName>
        <fullName evidence="2">Beta-lactamase-related domain-containing protein</fullName>
    </recommendedName>
</protein>
<evidence type="ECO:0000313" key="3">
    <source>
        <dbReference type="EMBL" id="GAA1979557.1"/>
    </source>
</evidence>
<dbReference type="Proteomes" id="UP001500326">
    <property type="component" value="Unassembled WGS sequence"/>
</dbReference>